<dbReference type="InterPro" id="IPR035500">
    <property type="entry name" value="NHR-like_dom_sf"/>
</dbReference>
<organism evidence="4">
    <name type="scientific">Medioppia subpectinata</name>
    <dbReference type="NCBI Taxonomy" id="1979941"/>
    <lineage>
        <taxon>Eukaryota</taxon>
        <taxon>Metazoa</taxon>
        <taxon>Ecdysozoa</taxon>
        <taxon>Arthropoda</taxon>
        <taxon>Chelicerata</taxon>
        <taxon>Arachnida</taxon>
        <taxon>Acari</taxon>
        <taxon>Acariformes</taxon>
        <taxon>Sarcoptiformes</taxon>
        <taxon>Oribatida</taxon>
        <taxon>Brachypylina</taxon>
        <taxon>Oppioidea</taxon>
        <taxon>Oppiidae</taxon>
        <taxon>Medioppia</taxon>
    </lineage>
</organism>
<dbReference type="Gene3D" id="1.10.565.10">
    <property type="entry name" value="Retinoid X Receptor"/>
    <property type="match status" value="1"/>
</dbReference>
<proteinExistence type="predicted"/>
<keyword evidence="5" id="KW-1185">Reference proteome</keyword>
<accession>A0A7R9L0B0</accession>
<sequence>MIVSSEETSILFEFLDNNNISKETLDLQIREIESILSVESNSSAVTALSTIPAHIICHTLNESEGMKFNELMAATYDQLFETFPMITTDVSDVSEGIQKLAIRCESAVKEQIKRFNNFTAFGNMCENDRILLAKGSATQLACMRSTYFYHHDQEQWTFPEVVI</sequence>
<dbReference type="SUPFAM" id="SSF48508">
    <property type="entry name" value="Nuclear receptor ligand-binding domain"/>
    <property type="match status" value="1"/>
</dbReference>
<dbReference type="EMBL" id="CAJPIZ010011067">
    <property type="protein sequence ID" value="CAG2112922.1"/>
    <property type="molecule type" value="Genomic_DNA"/>
</dbReference>
<keyword evidence="3" id="KW-0675">Receptor</keyword>
<reference evidence="4" key="1">
    <citation type="submission" date="2020-11" db="EMBL/GenBank/DDBJ databases">
        <authorList>
            <person name="Tran Van P."/>
        </authorList>
    </citation>
    <scope>NUCLEOTIDE SEQUENCE</scope>
</reference>
<evidence type="ECO:0000313" key="5">
    <source>
        <dbReference type="Proteomes" id="UP000759131"/>
    </source>
</evidence>
<gene>
    <name evidence="4" type="ORF">OSB1V03_LOCUS12895</name>
</gene>
<name>A0A7R9L0B0_9ACAR</name>
<dbReference type="AlphaFoldDB" id="A0A7R9L0B0"/>
<keyword evidence="2" id="KW-0804">Transcription</keyword>
<evidence type="ECO:0000256" key="1">
    <source>
        <dbReference type="ARBA" id="ARBA00023015"/>
    </source>
</evidence>
<protein>
    <submittedName>
        <fullName evidence="4">Uncharacterized protein</fullName>
    </submittedName>
</protein>
<evidence type="ECO:0000256" key="2">
    <source>
        <dbReference type="ARBA" id="ARBA00023163"/>
    </source>
</evidence>
<dbReference type="Proteomes" id="UP000759131">
    <property type="component" value="Unassembled WGS sequence"/>
</dbReference>
<dbReference type="OrthoDB" id="6534514at2759"/>
<evidence type="ECO:0000256" key="3">
    <source>
        <dbReference type="ARBA" id="ARBA00023170"/>
    </source>
</evidence>
<dbReference type="EMBL" id="OC865642">
    <property type="protein sequence ID" value="CAD7632492.1"/>
    <property type="molecule type" value="Genomic_DNA"/>
</dbReference>
<evidence type="ECO:0000313" key="4">
    <source>
        <dbReference type="EMBL" id="CAD7632492.1"/>
    </source>
</evidence>
<keyword evidence="1" id="KW-0805">Transcription regulation</keyword>